<name>A0ABT5WAK5_9BACL</name>
<protein>
    <submittedName>
        <fullName evidence="1">Uncharacterized protein</fullName>
    </submittedName>
</protein>
<accession>A0ABT5WAK5</accession>
<sequence>MSEGASEKFLPRRRTTNIPFLLLHRISFILNEVRLFFVDY</sequence>
<dbReference type="Proteomes" id="UP001213979">
    <property type="component" value="Unassembled WGS sequence"/>
</dbReference>
<reference evidence="1 2" key="1">
    <citation type="submission" date="2023-01" db="EMBL/GenBank/DDBJ databases">
        <title>Genome-based reclassification of Anoxybacillus geothermalis as a later heterotypic synonym of Anoxybacillus rupiensis.</title>
        <authorList>
            <person name="Inan Bektas K."/>
            <person name="Canakci S."/>
            <person name="Belduz A.A."/>
            <person name="Guler H.H."/>
        </authorList>
    </citation>
    <scope>NUCLEOTIDE SEQUENCE [LARGE SCALE GENOMIC DNA]</scope>
    <source>
        <strain evidence="1 2">DSM 17127</strain>
    </source>
</reference>
<keyword evidence="2" id="KW-1185">Reference proteome</keyword>
<evidence type="ECO:0000313" key="2">
    <source>
        <dbReference type="Proteomes" id="UP001213979"/>
    </source>
</evidence>
<dbReference type="EMBL" id="JAQOTG010000028">
    <property type="protein sequence ID" value="MDE8565600.1"/>
    <property type="molecule type" value="Genomic_DNA"/>
</dbReference>
<proteinExistence type="predicted"/>
<organism evidence="1 2">
    <name type="scientific">Anoxybacteroides rupiense</name>
    <dbReference type="NCBI Taxonomy" id="311460"/>
    <lineage>
        <taxon>Bacteria</taxon>
        <taxon>Bacillati</taxon>
        <taxon>Bacillota</taxon>
        <taxon>Bacilli</taxon>
        <taxon>Bacillales</taxon>
        <taxon>Anoxybacillaceae</taxon>
        <taxon>Anoxybacteroides</taxon>
    </lineage>
</organism>
<gene>
    <name evidence="1" type="ORF">PNH38_17305</name>
</gene>
<evidence type="ECO:0000313" key="1">
    <source>
        <dbReference type="EMBL" id="MDE8565600.1"/>
    </source>
</evidence>
<comment type="caution">
    <text evidence="1">The sequence shown here is derived from an EMBL/GenBank/DDBJ whole genome shotgun (WGS) entry which is preliminary data.</text>
</comment>